<sequence length="154" mass="16454">MSQLAGLVWSVVRATWPIPLPLDVRRAAASEAIQAMLTAGHPPASPSELVSVGIRGVALAQRRHTPSPALLVPSDLANWALSSAAPDTSEQRLVDLITLAQVWAMLPEADQEAVAAVVEHRELPPAAEALGVDVPELQRRLSQARRRFATLLGQ</sequence>
<proteinExistence type="predicted"/>
<keyword evidence="2" id="KW-1185">Reference proteome</keyword>
<gene>
    <name evidence="1" type="ORF">JQS43_14285</name>
</gene>
<evidence type="ECO:0000313" key="2">
    <source>
        <dbReference type="Proteomes" id="UP000662857"/>
    </source>
</evidence>
<dbReference type="EMBL" id="CP070499">
    <property type="protein sequence ID" value="QSB12848.1"/>
    <property type="molecule type" value="Genomic_DNA"/>
</dbReference>
<dbReference type="InterPro" id="IPR036388">
    <property type="entry name" value="WH-like_DNA-bd_sf"/>
</dbReference>
<accession>A0A895YGM9</accession>
<dbReference type="Gene3D" id="1.10.10.10">
    <property type="entry name" value="Winged helix-like DNA-binding domain superfamily/Winged helix DNA-binding domain"/>
    <property type="match status" value="1"/>
</dbReference>
<organism evidence="1 2">
    <name type="scientific">Natronosporangium hydrolyticum</name>
    <dbReference type="NCBI Taxonomy" id="2811111"/>
    <lineage>
        <taxon>Bacteria</taxon>
        <taxon>Bacillati</taxon>
        <taxon>Actinomycetota</taxon>
        <taxon>Actinomycetes</taxon>
        <taxon>Micromonosporales</taxon>
        <taxon>Micromonosporaceae</taxon>
        <taxon>Natronosporangium</taxon>
    </lineage>
</organism>
<evidence type="ECO:0000313" key="1">
    <source>
        <dbReference type="EMBL" id="QSB12848.1"/>
    </source>
</evidence>
<dbReference type="RefSeq" id="WP_239674893.1">
    <property type="nucleotide sequence ID" value="NZ_CP070499.1"/>
</dbReference>
<protein>
    <submittedName>
        <fullName evidence="1">Uncharacterized protein</fullName>
    </submittedName>
</protein>
<reference evidence="1" key="1">
    <citation type="submission" date="2021-02" db="EMBL/GenBank/DDBJ databases">
        <title>Natrosporangium hydrolyticum gen. nov., sp. nov, a haloalkaliphilic actinobacterium from a soda solonchak soil.</title>
        <authorList>
            <person name="Sorokin D.Y."/>
            <person name="Khijniak T.V."/>
            <person name="Zakharycheva A.P."/>
            <person name="Boueva O.V."/>
            <person name="Ariskina E.V."/>
            <person name="Hahnke R.L."/>
            <person name="Bunk B."/>
            <person name="Sproer C."/>
            <person name="Schumann P."/>
            <person name="Evtushenko L.I."/>
            <person name="Kublanov I.V."/>
        </authorList>
    </citation>
    <scope>NUCLEOTIDE SEQUENCE</scope>
    <source>
        <strain evidence="1">DSM 106523</strain>
    </source>
</reference>
<dbReference type="Proteomes" id="UP000662857">
    <property type="component" value="Chromosome"/>
</dbReference>
<dbReference type="AlphaFoldDB" id="A0A895YGM9"/>
<name>A0A895YGM9_9ACTN</name>
<dbReference type="KEGG" id="nhy:JQS43_14285"/>